<dbReference type="InterPro" id="IPR019787">
    <property type="entry name" value="Znf_PHD-finger"/>
</dbReference>
<keyword evidence="5" id="KW-0175">Coiled coil</keyword>
<organism evidence="8 9">
    <name type="scientific">Phaedon cochleariae</name>
    <name type="common">Mustard beetle</name>
    <dbReference type="NCBI Taxonomy" id="80249"/>
    <lineage>
        <taxon>Eukaryota</taxon>
        <taxon>Metazoa</taxon>
        <taxon>Ecdysozoa</taxon>
        <taxon>Arthropoda</taxon>
        <taxon>Hexapoda</taxon>
        <taxon>Insecta</taxon>
        <taxon>Pterygota</taxon>
        <taxon>Neoptera</taxon>
        <taxon>Endopterygota</taxon>
        <taxon>Coleoptera</taxon>
        <taxon>Polyphaga</taxon>
        <taxon>Cucujiformia</taxon>
        <taxon>Chrysomeloidea</taxon>
        <taxon>Chrysomelidae</taxon>
        <taxon>Chrysomelinae</taxon>
        <taxon>Chrysomelini</taxon>
        <taxon>Phaedon</taxon>
    </lineage>
</organism>
<dbReference type="SMART" id="SM00249">
    <property type="entry name" value="PHD"/>
    <property type="match status" value="1"/>
</dbReference>
<reference evidence="8" key="2">
    <citation type="submission" date="2022-10" db="EMBL/GenBank/DDBJ databases">
        <authorList>
            <consortium name="ENA_rothamsted_submissions"/>
            <consortium name="culmorum"/>
            <person name="King R."/>
        </authorList>
    </citation>
    <scope>NUCLEOTIDE SEQUENCE</scope>
</reference>
<sequence>MSKQCRICTENVGRKKPGIQCSGFCERFFHGDCLGFGSKQLDSLRVDGITWKCNDCRSTESHSRYSLTAAATMDTASPLTTKQQKQDVRSRSDDSLTGDNVSNRDLLAAMDNMTKELRAFREQQVVLSNSVSFCSDKVSDSEEKLNKINEWMRATDKLLKENTKLKTDIANLESKVNDLDQAGRLNNIEIQGIPEKANENLNTIVQKICNYIEFETTPDKIEYIHRVQLNKNSTNKIKNIILRFGSRNEKEKCLAAAKQKRMKRDNGSSKMEIEGVSDNFFINEHLTLHNKILYKEARLAAKQNKYKYSWTKNGMVFIRRDDTSRIIHIYQPNSWYFDSMLFLLEHCSIRKSFDTLNQSEADYSSSTIDDATQIDDTSQIDDATQIDDESQIDYGNGDPEADENSEIITLEYNQVLFAEESSEILYPSSDIQGLVFCRQSNAHHGTCRGCSKLARSGATITQKNSQTAHKKKSILNVNNQQMTATEKPESNQLRGITPKQVPNGLNLALDVMDKNENSVAPGDRIEE</sequence>
<evidence type="ECO:0000313" key="9">
    <source>
        <dbReference type="Proteomes" id="UP001153737"/>
    </source>
</evidence>
<protein>
    <recommendedName>
        <fullName evidence="7">PHD-type domain-containing protein</fullName>
    </recommendedName>
</protein>
<dbReference type="InterPro" id="IPR011011">
    <property type="entry name" value="Znf_FYVE_PHD"/>
</dbReference>
<dbReference type="CDD" id="cd15489">
    <property type="entry name" value="PHD_SF"/>
    <property type="match status" value="1"/>
</dbReference>
<dbReference type="AlphaFoldDB" id="A0A9N9X435"/>
<keyword evidence="9" id="KW-1185">Reference proteome</keyword>
<dbReference type="InterPro" id="IPR019786">
    <property type="entry name" value="Zinc_finger_PHD-type_CS"/>
</dbReference>
<dbReference type="OrthoDB" id="6761697at2759"/>
<dbReference type="InterPro" id="IPR013083">
    <property type="entry name" value="Znf_RING/FYVE/PHD"/>
</dbReference>
<proteinExistence type="predicted"/>
<evidence type="ECO:0000256" key="2">
    <source>
        <dbReference type="ARBA" id="ARBA00022771"/>
    </source>
</evidence>
<dbReference type="GO" id="GO:0008270">
    <property type="term" value="F:zinc ion binding"/>
    <property type="evidence" value="ECO:0007669"/>
    <property type="project" value="UniProtKB-KW"/>
</dbReference>
<keyword evidence="1" id="KW-0479">Metal-binding</keyword>
<dbReference type="PROSITE" id="PS01359">
    <property type="entry name" value="ZF_PHD_1"/>
    <property type="match status" value="1"/>
</dbReference>
<feature type="compositionally biased region" description="Polar residues" evidence="6">
    <location>
        <begin position="364"/>
        <end position="382"/>
    </location>
</feature>
<feature type="coiled-coil region" evidence="5">
    <location>
        <begin position="155"/>
        <end position="182"/>
    </location>
</feature>
<dbReference type="Pfam" id="PF25298">
    <property type="entry name" value="Baculo_FP_2nd"/>
    <property type="match status" value="1"/>
</dbReference>
<evidence type="ECO:0000259" key="7">
    <source>
        <dbReference type="PROSITE" id="PS50016"/>
    </source>
</evidence>
<dbReference type="InterPro" id="IPR001965">
    <property type="entry name" value="Znf_PHD"/>
</dbReference>
<dbReference type="InterPro" id="IPR057251">
    <property type="entry name" value="FP_C"/>
</dbReference>
<dbReference type="Gene3D" id="3.30.70.1820">
    <property type="entry name" value="L1 transposable element, RRM domain"/>
    <property type="match status" value="1"/>
</dbReference>
<accession>A0A9N9X435</accession>
<evidence type="ECO:0000256" key="6">
    <source>
        <dbReference type="SAM" id="MobiDB-lite"/>
    </source>
</evidence>
<feature type="region of interest" description="Disordered" evidence="6">
    <location>
        <begin position="364"/>
        <end position="402"/>
    </location>
</feature>
<evidence type="ECO:0000256" key="1">
    <source>
        <dbReference type="ARBA" id="ARBA00022723"/>
    </source>
</evidence>
<reference evidence="8" key="1">
    <citation type="submission" date="2022-01" db="EMBL/GenBank/DDBJ databases">
        <authorList>
            <person name="King R."/>
        </authorList>
    </citation>
    <scope>NUCLEOTIDE SEQUENCE</scope>
</reference>
<dbReference type="PANTHER" id="PTHR11505">
    <property type="entry name" value="L1 TRANSPOSABLE ELEMENT-RELATED"/>
    <property type="match status" value="1"/>
</dbReference>
<feature type="region of interest" description="Disordered" evidence="6">
    <location>
        <begin position="76"/>
        <end position="101"/>
    </location>
</feature>
<dbReference type="PROSITE" id="PS50016">
    <property type="entry name" value="ZF_PHD_2"/>
    <property type="match status" value="1"/>
</dbReference>
<name>A0A9N9X435_PHACE</name>
<feature type="domain" description="PHD-type" evidence="7">
    <location>
        <begin position="2"/>
        <end position="59"/>
    </location>
</feature>
<keyword evidence="3" id="KW-0862">Zinc</keyword>
<evidence type="ECO:0000256" key="4">
    <source>
        <dbReference type="PROSITE-ProRule" id="PRU00146"/>
    </source>
</evidence>
<evidence type="ECO:0000313" key="8">
    <source>
        <dbReference type="EMBL" id="CAG9817180.1"/>
    </source>
</evidence>
<dbReference type="Gene3D" id="3.30.40.10">
    <property type="entry name" value="Zinc/RING finger domain, C3HC4 (zinc finger)"/>
    <property type="match status" value="1"/>
</dbReference>
<keyword evidence="2 4" id="KW-0863">Zinc-finger</keyword>
<dbReference type="EMBL" id="OU896721">
    <property type="protein sequence ID" value="CAG9817180.1"/>
    <property type="molecule type" value="Genomic_DNA"/>
</dbReference>
<dbReference type="InterPro" id="IPR004244">
    <property type="entry name" value="Transposase_22"/>
</dbReference>
<feature type="compositionally biased region" description="Basic and acidic residues" evidence="6">
    <location>
        <begin position="84"/>
        <end position="94"/>
    </location>
</feature>
<gene>
    <name evidence="8" type="ORF">PHAECO_LOCUS4717</name>
</gene>
<evidence type="ECO:0000256" key="5">
    <source>
        <dbReference type="SAM" id="Coils"/>
    </source>
</evidence>
<evidence type="ECO:0000256" key="3">
    <source>
        <dbReference type="ARBA" id="ARBA00022833"/>
    </source>
</evidence>
<dbReference type="SUPFAM" id="SSF57903">
    <property type="entry name" value="FYVE/PHD zinc finger"/>
    <property type="match status" value="1"/>
</dbReference>
<dbReference type="Proteomes" id="UP001153737">
    <property type="component" value="Chromosome 15"/>
</dbReference>